<keyword evidence="2" id="KW-0732">Signal</keyword>
<dbReference type="EMBL" id="MHQT01000037">
    <property type="protein sequence ID" value="OHA08645.1"/>
    <property type="molecule type" value="Genomic_DNA"/>
</dbReference>
<gene>
    <name evidence="3" type="ORF">A3A44_02560</name>
</gene>
<feature type="transmembrane region" description="Helical" evidence="1">
    <location>
        <begin position="220"/>
        <end position="240"/>
    </location>
</feature>
<dbReference type="AlphaFoldDB" id="A0A1G2LAJ0"/>
<feature type="transmembrane region" description="Helical" evidence="1">
    <location>
        <begin position="348"/>
        <end position="366"/>
    </location>
</feature>
<keyword evidence="1" id="KW-0812">Transmembrane</keyword>
<evidence type="ECO:0000313" key="3">
    <source>
        <dbReference type="EMBL" id="OHA08645.1"/>
    </source>
</evidence>
<feature type="transmembrane region" description="Helical" evidence="1">
    <location>
        <begin position="116"/>
        <end position="134"/>
    </location>
</feature>
<feature type="transmembrane region" description="Helical" evidence="1">
    <location>
        <begin position="82"/>
        <end position="109"/>
    </location>
</feature>
<feature type="chain" id="PRO_5009583535" description="Glycosyltransferase RgtA/B/C/D-like domain-containing protein" evidence="2">
    <location>
        <begin position="18"/>
        <end position="559"/>
    </location>
</feature>
<organism evidence="3 4">
    <name type="scientific">Candidatus Sungbacteria bacterium RIFCSPLOWO2_01_FULL_60_25</name>
    <dbReference type="NCBI Taxonomy" id="1802281"/>
    <lineage>
        <taxon>Bacteria</taxon>
        <taxon>Candidatus Sungiibacteriota</taxon>
    </lineage>
</organism>
<comment type="caution">
    <text evidence="3">The sequence shown here is derived from an EMBL/GenBank/DDBJ whole genome shotgun (WGS) entry which is preliminary data.</text>
</comment>
<keyword evidence="1" id="KW-0472">Membrane</keyword>
<dbReference type="STRING" id="1802281.A3A44_02560"/>
<evidence type="ECO:0000256" key="2">
    <source>
        <dbReference type="SAM" id="SignalP"/>
    </source>
</evidence>
<evidence type="ECO:0000313" key="4">
    <source>
        <dbReference type="Proteomes" id="UP000178977"/>
    </source>
</evidence>
<proteinExistence type="predicted"/>
<dbReference type="Proteomes" id="UP000178977">
    <property type="component" value="Unassembled WGS sequence"/>
</dbReference>
<accession>A0A1G2LAJ0</accession>
<evidence type="ECO:0008006" key="5">
    <source>
        <dbReference type="Google" id="ProtNLM"/>
    </source>
</evidence>
<sequence>MLALAASALLTLPPVVANIRDGIPFNSPSNILIADEWFYFARIHEVLDGYPLIGNAYLWEHKAKPPSPVFLGEYLAAEPLKWLGIGVVAGGVLYDAIFPAIHVLLLYACLFAICRLRWLSFLGALFIVGGFSLSDLSRVVSPQLNFLFWLSEFLLLFLLVSKFEAGGAKQRRLLIALAAFNFGLLFSLYTYYAVFYLAFLGIAASLFAARRMFREATTFAMIAVGGLIAAIPYFALMARAFQLPEYAETLWRVGMIATRFPSGIAIVIPGAFMLGFMAFLVRRRVLGWDRAAILFASGVLAAMVSVNQHIITGKNLEFSSHFFMPAIYWFAFTGAWIALGIMARAGDLRKPIAAALMIAVAAFVLFERRDFAPLTGGSLAYAERNRGQELMTWLSRNTERDDVVYAPSVASEIPIYTQANVYFSNAARFSFIPTEELMDRFILSHYFEPIDRDFVVANLRSVYGVGFIDEALHTQQENRVRRVLGLAPKPVVMIPEDLVERVMARARELRRADFERELKRYRVDYLVWDARASARDPFVRLAFAEPVGEVGTFKIYRVR</sequence>
<evidence type="ECO:0000256" key="1">
    <source>
        <dbReference type="SAM" id="Phobius"/>
    </source>
</evidence>
<feature type="transmembrane region" description="Helical" evidence="1">
    <location>
        <begin position="260"/>
        <end position="280"/>
    </location>
</feature>
<feature type="signal peptide" evidence="2">
    <location>
        <begin position="1"/>
        <end position="17"/>
    </location>
</feature>
<keyword evidence="1" id="KW-1133">Transmembrane helix</keyword>
<reference evidence="3 4" key="1">
    <citation type="journal article" date="2016" name="Nat. Commun.">
        <title>Thousands of microbial genomes shed light on interconnected biogeochemical processes in an aquifer system.</title>
        <authorList>
            <person name="Anantharaman K."/>
            <person name="Brown C.T."/>
            <person name="Hug L.A."/>
            <person name="Sharon I."/>
            <person name="Castelle C.J."/>
            <person name="Probst A.J."/>
            <person name="Thomas B.C."/>
            <person name="Singh A."/>
            <person name="Wilkins M.J."/>
            <person name="Karaoz U."/>
            <person name="Brodie E.L."/>
            <person name="Williams K.H."/>
            <person name="Hubbard S.S."/>
            <person name="Banfield J.F."/>
        </authorList>
    </citation>
    <scope>NUCLEOTIDE SEQUENCE [LARGE SCALE GENOMIC DNA]</scope>
</reference>
<feature type="transmembrane region" description="Helical" evidence="1">
    <location>
        <begin position="292"/>
        <end position="310"/>
    </location>
</feature>
<feature type="transmembrane region" description="Helical" evidence="1">
    <location>
        <begin position="322"/>
        <end position="341"/>
    </location>
</feature>
<feature type="transmembrane region" description="Helical" evidence="1">
    <location>
        <begin position="195"/>
        <end position="213"/>
    </location>
</feature>
<protein>
    <recommendedName>
        <fullName evidence="5">Glycosyltransferase RgtA/B/C/D-like domain-containing protein</fullName>
    </recommendedName>
</protein>
<name>A0A1G2LAJ0_9BACT</name>